<keyword evidence="1" id="KW-0812">Transmembrane</keyword>
<dbReference type="GeneID" id="91008171"/>
<evidence type="ECO:0000313" key="2">
    <source>
        <dbReference type="EMBL" id="PTW48236.1"/>
    </source>
</evidence>
<gene>
    <name evidence="2" type="ORF">C8J25_102328</name>
</gene>
<feature type="transmembrane region" description="Helical" evidence="1">
    <location>
        <begin position="6"/>
        <end position="26"/>
    </location>
</feature>
<name>A0A2T5U9Q4_9SPHN</name>
<evidence type="ECO:0000256" key="1">
    <source>
        <dbReference type="SAM" id="Phobius"/>
    </source>
</evidence>
<organism evidence="2 3">
    <name type="scientific">Sphingomonas faeni</name>
    <dbReference type="NCBI Taxonomy" id="185950"/>
    <lineage>
        <taxon>Bacteria</taxon>
        <taxon>Pseudomonadati</taxon>
        <taxon>Pseudomonadota</taxon>
        <taxon>Alphaproteobacteria</taxon>
        <taxon>Sphingomonadales</taxon>
        <taxon>Sphingomonadaceae</taxon>
        <taxon>Sphingomonas</taxon>
    </lineage>
</organism>
<dbReference type="EMBL" id="QAYE01000002">
    <property type="protein sequence ID" value="PTW48236.1"/>
    <property type="molecule type" value="Genomic_DNA"/>
</dbReference>
<comment type="caution">
    <text evidence="2">The sequence shown here is derived from an EMBL/GenBank/DDBJ whole genome shotgun (WGS) entry which is preliminary data.</text>
</comment>
<keyword evidence="1" id="KW-1133">Transmembrane helix</keyword>
<evidence type="ECO:0000313" key="3">
    <source>
        <dbReference type="Proteomes" id="UP000244013"/>
    </source>
</evidence>
<dbReference type="RefSeq" id="WP_279628732.1">
    <property type="nucleotide sequence ID" value="NZ_QAYE01000002.1"/>
</dbReference>
<keyword evidence="1" id="KW-0472">Membrane</keyword>
<accession>A0A2T5U9Q4</accession>
<dbReference type="Proteomes" id="UP000244013">
    <property type="component" value="Unassembled WGS sequence"/>
</dbReference>
<protein>
    <submittedName>
        <fullName evidence="2">Uncharacterized protein</fullName>
    </submittedName>
</protein>
<sequence length="40" mass="4360">MEKIIIIAVAAIWGASMLFGVTLLVGSRYSTCIRRFVTGD</sequence>
<proteinExistence type="predicted"/>
<dbReference type="AlphaFoldDB" id="A0A2T5U9Q4"/>
<reference evidence="2 3" key="1">
    <citation type="submission" date="2018-04" db="EMBL/GenBank/DDBJ databases">
        <title>Genomic Encyclopedia of Type Strains, Phase III (KMG-III): the genomes of soil and plant-associated and newly described type strains.</title>
        <authorList>
            <person name="Whitman W."/>
        </authorList>
    </citation>
    <scope>NUCLEOTIDE SEQUENCE [LARGE SCALE GENOMIC DNA]</scope>
    <source>
        <strain evidence="2 3">MA-olki</strain>
    </source>
</reference>